<dbReference type="PRINTS" id="PR00081">
    <property type="entry name" value="GDHRDH"/>
</dbReference>
<organism evidence="2 3">
    <name type="scientific">Nocardioides massiliensis</name>
    <dbReference type="NCBI Taxonomy" id="1325935"/>
    <lineage>
        <taxon>Bacteria</taxon>
        <taxon>Bacillati</taxon>
        <taxon>Actinomycetota</taxon>
        <taxon>Actinomycetes</taxon>
        <taxon>Propionibacteriales</taxon>
        <taxon>Nocardioidaceae</taxon>
        <taxon>Nocardioides</taxon>
    </lineage>
</organism>
<comment type="similarity">
    <text evidence="1">Belongs to the short-chain dehydrogenases/reductases (SDR) family.</text>
</comment>
<accession>A0ABT9NPX4</accession>
<dbReference type="Proteomes" id="UP001240447">
    <property type="component" value="Unassembled WGS sequence"/>
</dbReference>
<dbReference type="Gene3D" id="3.40.50.720">
    <property type="entry name" value="NAD(P)-binding Rossmann-like Domain"/>
    <property type="match status" value="1"/>
</dbReference>
<dbReference type="InterPro" id="IPR020904">
    <property type="entry name" value="Sc_DH/Rdtase_CS"/>
</dbReference>
<keyword evidence="3" id="KW-1185">Reference proteome</keyword>
<protein>
    <submittedName>
        <fullName evidence="2">NAD(P)-dependent dehydrogenase (Short-subunit alcohol dehydrogenase family)</fullName>
    </submittedName>
</protein>
<evidence type="ECO:0000313" key="3">
    <source>
        <dbReference type="Proteomes" id="UP001240447"/>
    </source>
</evidence>
<dbReference type="EMBL" id="JAUSQM010000001">
    <property type="protein sequence ID" value="MDP9822477.1"/>
    <property type="molecule type" value="Genomic_DNA"/>
</dbReference>
<dbReference type="Pfam" id="PF13561">
    <property type="entry name" value="adh_short_C2"/>
    <property type="match status" value="1"/>
</dbReference>
<evidence type="ECO:0000256" key="1">
    <source>
        <dbReference type="ARBA" id="ARBA00006484"/>
    </source>
</evidence>
<sequence>MTAADGAPRVVVVTGAGSGIGAATAAAFVELGDRVVGLDVAGTAPAGAELVTCDVTDRAAVTAAIDGAAVDGRIDVLANVAGIPQFGRLETITEDVWDRTLAVDLKGPFLTMQAALPYLRTARGSVVNVASVAGRIPNPYVAAYAAAKGGLVHLTRSLAMELAPDGIRVNCVCPGGVDTPLVAEVAKSYPSDLHPRLTDRMNPLLDGTSFMPPAEVAASIVYLSSAAAGYISGAVLALDGMQG</sequence>
<gene>
    <name evidence="2" type="ORF">J2S59_002286</name>
</gene>
<comment type="caution">
    <text evidence="2">The sequence shown here is derived from an EMBL/GenBank/DDBJ whole genome shotgun (WGS) entry which is preliminary data.</text>
</comment>
<reference evidence="2 3" key="1">
    <citation type="submission" date="2023-07" db="EMBL/GenBank/DDBJ databases">
        <title>Sequencing the genomes of 1000 actinobacteria strains.</title>
        <authorList>
            <person name="Klenk H.-P."/>
        </authorList>
    </citation>
    <scope>NUCLEOTIDE SEQUENCE [LARGE SCALE GENOMIC DNA]</scope>
    <source>
        <strain evidence="2 3">GD13</strain>
    </source>
</reference>
<proteinExistence type="inferred from homology"/>
<dbReference type="CDD" id="cd05233">
    <property type="entry name" value="SDR_c"/>
    <property type="match status" value="1"/>
</dbReference>
<dbReference type="PANTHER" id="PTHR42760">
    <property type="entry name" value="SHORT-CHAIN DEHYDROGENASES/REDUCTASES FAMILY MEMBER"/>
    <property type="match status" value="1"/>
</dbReference>
<dbReference type="PANTHER" id="PTHR42760:SF123">
    <property type="entry name" value="OXIDOREDUCTASE"/>
    <property type="match status" value="1"/>
</dbReference>
<dbReference type="PROSITE" id="PS00061">
    <property type="entry name" value="ADH_SHORT"/>
    <property type="match status" value="1"/>
</dbReference>
<dbReference type="PRINTS" id="PR00080">
    <property type="entry name" value="SDRFAMILY"/>
</dbReference>
<evidence type="ECO:0000313" key="2">
    <source>
        <dbReference type="EMBL" id="MDP9822477.1"/>
    </source>
</evidence>
<dbReference type="InterPro" id="IPR036291">
    <property type="entry name" value="NAD(P)-bd_dom_sf"/>
</dbReference>
<dbReference type="InterPro" id="IPR002347">
    <property type="entry name" value="SDR_fam"/>
</dbReference>
<dbReference type="SUPFAM" id="SSF51735">
    <property type="entry name" value="NAD(P)-binding Rossmann-fold domains"/>
    <property type="match status" value="1"/>
</dbReference>
<dbReference type="RefSeq" id="WP_068119711.1">
    <property type="nucleotide sequence ID" value="NZ_CCXJ01000205.1"/>
</dbReference>
<name>A0ABT9NPX4_9ACTN</name>